<dbReference type="PROSITE" id="PS50005">
    <property type="entry name" value="TPR"/>
    <property type="match status" value="4"/>
</dbReference>
<dbReference type="InterPro" id="IPR011990">
    <property type="entry name" value="TPR-like_helical_dom_sf"/>
</dbReference>
<dbReference type="SUPFAM" id="SSF48452">
    <property type="entry name" value="TPR-like"/>
    <property type="match status" value="2"/>
</dbReference>
<keyword evidence="1" id="KW-0677">Repeat</keyword>
<feature type="repeat" description="TPR" evidence="3">
    <location>
        <begin position="357"/>
        <end position="390"/>
    </location>
</feature>
<evidence type="ECO:0000256" key="3">
    <source>
        <dbReference type="PROSITE-ProRule" id="PRU00339"/>
    </source>
</evidence>
<reference evidence="5 6" key="1">
    <citation type="submission" date="2017-05" db="EMBL/GenBank/DDBJ databases">
        <authorList>
            <person name="Varghese N."/>
            <person name="Submissions S."/>
        </authorList>
    </citation>
    <scope>NUCLEOTIDE SEQUENCE [LARGE SCALE GENOMIC DNA]</scope>
    <source>
        <strain evidence="5 6">DSM 15360</strain>
    </source>
</reference>
<dbReference type="InterPro" id="IPR051685">
    <property type="entry name" value="Ycf3/AcsC/BcsC/TPR_MFPF"/>
</dbReference>
<dbReference type="Pfam" id="PF14559">
    <property type="entry name" value="TPR_19"/>
    <property type="match status" value="1"/>
</dbReference>
<dbReference type="PANTHER" id="PTHR44943">
    <property type="entry name" value="CELLULOSE SYNTHASE OPERON PROTEIN C"/>
    <property type="match status" value="1"/>
</dbReference>
<dbReference type="Proteomes" id="UP001157915">
    <property type="component" value="Unassembled WGS sequence"/>
</dbReference>
<protein>
    <submittedName>
        <fullName evidence="5">Tfp pilus assembly protein PilF</fullName>
    </submittedName>
</protein>
<evidence type="ECO:0000256" key="4">
    <source>
        <dbReference type="SAM" id="MobiDB-lite"/>
    </source>
</evidence>
<dbReference type="Pfam" id="PF13432">
    <property type="entry name" value="TPR_16"/>
    <property type="match status" value="2"/>
</dbReference>
<dbReference type="EMBL" id="FXUA01000003">
    <property type="protein sequence ID" value="SMP21587.1"/>
    <property type="molecule type" value="Genomic_DNA"/>
</dbReference>
<dbReference type="InterPro" id="IPR019734">
    <property type="entry name" value="TPR_rpt"/>
</dbReference>
<keyword evidence="2 3" id="KW-0802">TPR repeat</keyword>
<accession>A0ABY1NY27</accession>
<gene>
    <name evidence="5" type="ORF">SAMN06265367_103333</name>
</gene>
<dbReference type="SMART" id="SM00028">
    <property type="entry name" value="TPR"/>
    <property type="match status" value="6"/>
</dbReference>
<dbReference type="Pfam" id="PF00515">
    <property type="entry name" value="TPR_1"/>
    <property type="match status" value="1"/>
</dbReference>
<dbReference type="Gene3D" id="1.25.40.10">
    <property type="entry name" value="Tetratricopeptide repeat domain"/>
    <property type="match status" value="3"/>
</dbReference>
<feature type="repeat" description="TPR" evidence="3">
    <location>
        <begin position="465"/>
        <end position="498"/>
    </location>
</feature>
<evidence type="ECO:0000256" key="2">
    <source>
        <dbReference type="ARBA" id="ARBA00022803"/>
    </source>
</evidence>
<sequence length="616" mass="70560">MRVNQPISHKDLSHISLIFTNKVELHKRHYVCEIKLQSLFPVNFKRTILILLLVALGSSASFAQEKLSKKERKAQLNESQGTRYFIEGEKNLVLNDLEKAFFYFQKAMEFSPDAPAIHYKIAEILVKANQPEKAMPYASRAAELAPENKYYSLMVAEIYTNLKQPLKAAEILERLTADGESNQQYNLDLASIYLNEKELDKALIVLDRAEEFYGVMEPITVQKQRIYLNKNNLGKAIEEGEKLVEARPGNPAYVMNLIEILYNNNRVDQALDLVFEEIKKYPNQPELQMAAHTLLKDIGDIEQSNHYLYSAFASSDLDPEVKSQAFSSILTEIKTEEREKLLDSLETLIAKSTLENAEIYAALGQRRMLDQKNEEGIEYFKKSLLINPKNSKLLEQVILGSFGENADFDELEKFTVLAVDEFPQNPEFWFYDGVVKSAQKQDEEAVVSLNKAIELNANKNPQLDQVAFGSLGNSLYNLGEKEEAFRNFDKALELNPNDEQVLNNYSYFLSLEKKNLEKAKSMSDKVVRRFPDNGTFLDTHAWVLFQMKDYEGAKKYMDLALMHETQPSGVMLEHYGDILFHLGKKNEALSYWKKAEGSPEASDKLSQKIKEGKYHE</sequence>
<comment type="caution">
    <text evidence="5">The sequence shown here is derived from an EMBL/GenBank/DDBJ whole genome shotgun (WGS) entry which is preliminary data.</text>
</comment>
<dbReference type="PANTHER" id="PTHR44943:SF4">
    <property type="entry name" value="TPR REPEAT-CONTAINING PROTEIN MJ0798"/>
    <property type="match status" value="1"/>
</dbReference>
<dbReference type="PROSITE" id="PS50293">
    <property type="entry name" value="TPR_REGION"/>
    <property type="match status" value="1"/>
</dbReference>
<feature type="repeat" description="TPR" evidence="3">
    <location>
        <begin position="81"/>
        <end position="114"/>
    </location>
</feature>
<evidence type="ECO:0000313" key="6">
    <source>
        <dbReference type="Proteomes" id="UP001157915"/>
    </source>
</evidence>
<evidence type="ECO:0000313" key="5">
    <source>
        <dbReference type="EMBL" id="SMP21587.1"/>
    </source>
</evidence>
<feature type="region of interest" description="Disordered" evidence="4">
    <location>
        <begin position="595"/>
        <end position="616"/>
    </location>
</feature>
<name>A0ABY1NY27_9BACT</name>
<feature type="repeat" description="TPR" evidence="3">
    <location>
        <begin position="115"/>
        <end position="148"/>
    </location>
</feature>
<evidence type="ECO:0000256" key="1">
    <source>
        <dbReference type="ARBA" id="ARBA00022737"/>
    </source>
</evidence>
<organism evidence="5 6">
    <name type="scientific">Algoriphagus winogradskyi</name>
    <dbReference type="NCBI Taxonomy" id="237017"/>
    <lineage>
        <taxon>Bacteria</taxon>
        <taxon>Pseudomonadati</taxon>
        <taxon>Bacteroidota</taxon>
        <taxon>Cytophagia</taxon>
        <taxon>Cytophagales</taxon>
        <taxon>Cyclobacteriaceae</taxon>
        <taxon>Algoriphagus</taxon>
    </lineage>
</organism>
<proteinExistence type="predicted"/>
<keyword evidence="6" id="KW-1185">Reference proteome</keyword>